<feature type="domain" description="PWWP" evidence="3">
    <location>
        <begin position="52"/>
        <end position="123"/>
    </location>
</feature>
<dbReference type="PROSITE" id="PS50812">
    <property type="entry name" value="PWWP"/>
    <property type="match status" value="1"/>
</dbReference>
<feature type="domain" description="TFIIS N-terminal" evidence="4">
    <location>
        <begin position="273"/>
        <end position="356"/>
    </location>
</feature>
<sequence>MGNSEVEEKSLDQCEFSAIEDLKSDKIQDNEVNRKNVLKIKEQDASVSLYNVGDLVLAKISGYPWWPGMVFPEDIAPKGVMDARPASKKRRNGMDVQHWLVRFFPAPEYIWASNNDIRPLTPEMIDDFLSRKTTKKDIRRSYEIAKTCPTVEDLLSQQSFEVKDELDGDEDEDEDELNDNLKDGDVNDDSIKGTLKRKIDSKRSENKRRRHGSDHRKTKLNNQEKGISDGSERNSNKILNGKLKSEENSTISSEKSLQIKWEQRKQKVLLFRHKLQRIMLTNGKAPSETDMPIVNEQLEKLETFKGIDAEILRATKIGKVLKRILHLSNIPSDEKYFIKERSEKLLNLWKELLEKPNDIGDDQDEKANSEKI</sequence>
<dbReference type="InterPro" id="IPR000313">
    <property type="entry name" value="PWWP_dom"/>
</dbReference>
<reference evidence="5" key="1">
    <citation type="submission" date="2020-06" db="EMBL/GenBank/DDBJ databases">
        <title>Genomes of multiple members of Pneumocystis genus reveal paths to human pathogen Pneumocystis jirovecii.</title>
        <authorList>
            <person name="Cisse O.H."/>
            <person name="Ma L."/>
            <person name="Dekker J."/>
            <person name="Khil P."/>
            <person name="Jo J."/>
            <person name="Brenchley J."/>
            <person name="Blair R."/>
            <person name="Pahar B."/>
            <person name="Chabe M."/>
            <person name="Van Rompay K.A."/>
            <person name="Keesler R."/>
            <person name="Sukura A."/>
            <person name="Hirsch V."/>
            <person name="Kutty G."/>
            <person name="Liu Y."/>
            <person name="Peng L."/>
            <person name="Chen J."/>
            <person name="Song J."/>
            <person name="Weissenbacher-Lang C."/>
            <person name="Xu J."/>
            <person name="Upham N.S."/>
            <person name="Stajich J.E."/>
            <person name="Cuomo C.A."/>
            <person name="Cushion M.T."/>
            <person name="Kovacs J.A."/>
        </authorList>
    </citation>
    <scope>NUCLEOTIDE SEQUENCE</scope>
    <source>
        <strain evidence="5">2A</strain>
    </source>
</reference>
<proteinExistence type="predicted"/>
<protein>
    <recommendedName>
        <fullName evidence="7">PWWP domain-containing protein</fullName>
    </recommendedName>
</protein>
<feature type="region of interest" description="Disordered" evidence="2">
    <location>
        <begin position="157"/>
        <end position="249"/>
    </location>
</feature>
<evidence type="ECO:0000256" key="2">
    <source>
        <dbReference type="SAM" id="MobiDB-lite"/>
    </source>
</evidence>
<dbReference type="Proteomes" id="UP000663699">
    <property type="component" value="Chromosome 2"/>
</dbReference>
<evidence type="ECO:0000313" key="5">
    <source>
        <dbReference type="EMBL" id="QSL64303.1"/>
    </source>
</evidence>
<dbReference type="OrthoDB" id="62853at2759"/>
<feature type="compositionally biased region" description="Acidic residues" evidence="2">
    <location>
        <begin position="164"/>
        <end position="178"/>
    </location>
</feature>
<dbReference type="SMART" id="SM00293">
    <property type="entry name" value="PWWP"/>
    <property type="match status" value="1"/>
</dbReference>
<dbReference type="PANTHER" id="PTHR12550:SF70">
    <property type="entry name" value="JIL-1 ANCHORING AND STABILIZING PROTEIN, ISOFORM A"/>
    <property type="match status" value="1"/>
</dbReference>
<gene>
    <name evidence="5" type="ORF">MERGE_001602</name>
</gene>
<keyword evidence="6" id="KW-1185">Reference proteome</keyword>
<evidence type="ECO:0008006" key="7">
    <source>
        <dbReference type="Google" id="ProtNLM"/>
    </source>
</evidence>
<feature type="compositionally biased region" description="Basic residues" evidence="2">
    <location>
        <begin position="205"/>
        <end position="219"/>
    </location>
</feature>
<dbReference type="InterPro" id="IPR035441">
    <property type="entry name" value="TFIIS/LEDGF_dom_sf"/>
</dbReference>
<dbReference type="PROSITE" id="PS51319">
    <property type="entry name" value="TFIIS_N"/>
    <property type="match status" value="1"/>
</dbReference>
<dbReference type="InterPro" id="IPR017923">
    <property type="entry name" value="TFIIS_N"/>
</dbReference>
<feature type="compositionally biased region" description="Basic and acidic residues" evidence="2">
    <location>
        <begin position="226"/>
        <end position="235"/>
    </location>
</feature>
<dbReference type="InterPro" id="IPR035503">
    <property type="entry name" value="IOC4-like_PWWP"/>
</dbReference>
<dbReference type="GO" id="GO:0005634">
    <property type="term" value="C:nucleus"/>
    <property type="evidence" value="ECO:0007669"/>
    <property type="project" value="UniProtKB-SubCell"/>
</dbReference>
<organism evidence="5 6">
    <name type="scientific">Pneumocystis wakefieldiae</name>
    <dbReference type="NCBI Taxonomy" id="38082"/>
    <lineage>
        <taxon>Eukaryota</taxon>
        <taxon>Fungi</taxon>
        <taxon>Dikarya</taxon>
        <taxon>Ascomycota</taxon>
        <taxon>Taphrinomycotina</taxon>
        <taxon>Pneumocystomycetes</taxon>
        <taxon>Pneumocystaceae</taxon>
        <taxon>Pneumocystis</taxon>
    </lineage>
</organism>
<keyword evidence="1" id="KW-0539">Nucleus</keyword>
<dbReference type="PANTHER" id="PTHR12550">
    <property type="entry name" value="HEPATOMA-DERIVED GROWTH FACTOR-RELATED"/>
    <property type="match status" value="1"/>
</dbReference>
<dbReference type="SUPFAM" id="SSF47676">
    <property type="entry name" value="Conserved domain common to transcription factors TFIIS, elongin A, CRSP70"/>
    <property type="match status" value="1"/>
</dbReference>
<dbReference type="EMBL" id="CP054533">
    <property type="protein sequence ID" value="QSL64303.1"/>
    <property type="molecule type" value="Genomic_DNA"/>
</dbReference>
<feature type="compositionally biased region" description="Basic and acidic residues" evidence="2">
    <location>
        <begin position="179"/>
        <end position="204"/>
    </location>
</feature>
<dbReference type="Pfam" id="PF08711">
    <property type="entry name" value="Med26"/>
    <property type="match status" value="1"/>
</dbReference>
<dbReference type="Gene3D" id="2.30.30.140">
    <property type="match status" value="1"/>
</dbReference>
<evidence type="ECO:0000256" key="1">
    <source>
        <dbReference type="PROSITE-ProRule" id="PRU00649"/>
    </source>
</evidence>
<evidence type="ECO:0000259" key="3">
    <source>
        <dbReference type="PROSITE" id="PS50812"/>
    </source>
</evidence>
<dbReference type="AlphaFoldDB" id="A0A899FUG5"/>
<comment type="subcellular location">
    <subcellularLocation>
        <location evidence="1">Nucleus</location>
    </subcellularLocation>
</comment>
<evidence type="ECO:0000313" key="6">
    <source>
        <dbReference type="Proteomes" id="UP000663699"/>
    </source>
</evidence>
<evidence type="ECO:0000259" key="4">
    <source>
        <dbReference type="PROSITE" id="PS51319"/>
    </source>
</evidence>
<accession>A0A899FUG5</accession>
<dbReference type="Gene3D" id="1.20.930.10">
    <property type="entry name" value="Conserved domain common to transcription factors TFIIS, elongin A, CRSP70"/>
    <property type="match status" value="1"/>
</dbReference>
<name>A0A899FUG5_9ASCO</name>
<dbReference type="Pfam" id="PF00855">
    <property type="entry name" value="PWWP"/>
    <property type="match status" value="1"/>
</dbReference>
<dbReference type="CDD" id="cd05840">
    <property type="entry name" value="PWWP_ScIOC4-like"/>
    <property type="match status" value="1"/>
</dbReference>
<dbReference type="SUPFAM" id="SSF63748">
    <property type="entry name" value="Tudor/PWWP/MBT"/>
    <property type="match status" value="1"/>
</dbReference>